<dbReference type="OrthoDB" id="3775188at2759"/>
<dbReference type="EMBL" id="ML996154">
    <property type="protein sequence ID" value="KAF2733976.1"/>
    <property type="molecule type" value="Genomic_DNA"/>
</dbReference>
<feature type="signal peptide" evidence="1">
    <location>
        <begin position="1"/>
        <end position="19"/>
    </location>
</feature>
<feature type="chain" id="PRO_5040268866" evidence="1">
    <location>
        <begin position="20"/>
        <end position="322"/>
    </location>
</feature>
<sequence>MRLLTLPCALLALASQTQCSTIPHRQRDIPNPGQHTMRGNISAIASWTYAALAYATISTTNTTELSYLCANAAPLSSRYLSAFPETSGDVSKFAREAICNAARTPPSPSPLWYMKSYLAAAFTAQSYYGDRLNTTYYAQLCWFVESSLLAGVWVPCADTQESGVDAEGSFCASAGYYDKGDYSWYTNATQTGEVVGEAGGLVSRVMARVVGVVLGSERQREWVCGNLGRFAEGLGRIGLKREVVEEEVCGRGKGVVEVQKARGELLSAMTDLFAFQLLKGGSDRGYPKFLCEGLKKDGLAQVGLDGARVVESACNAASHGQQ</sequence>
<keyword evidence="1" id="KW-0732">Signal</keyword>
<evidence type="ECO:0000313" key="2">
    <source>
        <dbReference type="EMBL" id="KAF2733976.1"/>
    </source>
</evidence>
<gene>
    <name evidence="2" type="ORF">EJ04DRAFT_553038</name>
</gene>
<protein>
    <submittedName>
        <fullName evidence="2">Uncharacterized protein</fullName>
    </submittedName>
</protein>
<evidence type="ECO:0000256" key="1">
    <source>
        <dbReference type="SAM" id="SignalP"/>
    </source>
</evidence>
<comment type="caution">
    <text evidence="2">The sequence shown here is derived from an EMBL/GenBank/DDBJ whole genome shotgun (WGS) entry which is preliminary data.</text>
</comment>
<dbReference type="Proteomes" id="UP000799444">
    <property type="component" value="Unassembled WGS sequence"/>
</dbReference>
<name>A0A9P4QZL4_9PLEO</name>
<accession>A0A9P4QZL4</accession>
<evidence type="ECO:0000313" key="3">
    <source>
        <dbReference type="Proteomes" id="UP000799444"/>
    </source>
</evidence>
<proteinExistence type="predicted"/>
<organism evidence="2 3">
    <name type="scientific">Polyplosphaeria fusca</name>
    <dbReference type="NCBI Taxonomy" id="682080"/>
    <lineage>
        <taxon>Eukaryota</taxon>
        <taxon>Fungi</taxon>
        <taxon>Dikarya</taxon>
        <taxon>Ascomycota</taxon>
        <taxon>Pezizomycotina</taxon>
        <taxon>Dothideomycetes</taxon>
        <taxon>Pleosporomycetidae</taxon>
        <taxon>Pleosporales</taxon>
        <taxon>Tetraplosphaeriaceae</taxon>
        <taxon>Polyplosphaeria</taxon>
    </lineage>
</organism>
<dbReference type="AlphaFoldDB" id="A0A9P4QZL4"/>
<keyword evidence="3" id="KW-1185">Reference proteome</keyword>
<reference evidence="2" key="1">
    <citation type="journal article" date="2020" name="Stud. Mycol.">
        <title>101 Dothideomycetes genomes: a test case for predicting lifestyles and emergence of pathogens.</title>
        <authorList>
            <person name="Haridas S."/>
            <person name="Albert R."/>
            <person name="Binder M."/>
            <person name="Bloem J."/>
            <person name="Labutti K."/>
            <person name="Salamov A."/>
            <person name="Andreopoulos B."/>
            <person name="Baker S."/>
            <person name="Barry K."/>
            <person name="Bills G."/>
            <person name="Bluhm B."/>
            <person name="Cannon C."/>
            <person name="Castanera R."/>
            <person name="Culley D."/>
            <person name="Daum C."/>
            <person name="Ezra D."/>
            <person name="Gonzalez J."/>
            <person name="Henrissat B."/>
            <person name="Kuo A."/>
            <person name="Liang C."/>
            <person name="Lipzen A."/>
            <person name="Lutzoni F."/>
            <person name="Magnuson J."/>
            <person name="Mondo S."/>
            <person name="Nolan M."/>
            <person name="Ohm R."/>
            <person name="Pangilinan J."/>
            <person name="Park H.-J."/>
            <person name="Ramirez L."/>
            <person name="Alfaro M."/>
            <person name="Sun H."/>
            <person name="Tritt A."/>
            <person name="Yoshinaga Y."/>
            <person name="Zwiers L.-H."/>
            <person name="Turgeon B."/>
            <person name="Goodwin S."/>
            <person name="Spatafora J."/>
            <person name="Crous P."/>
            <person name="Grigoriev I."/>
        </authorList>
    </citation>
    <scope>NUCLEOTIDE SEQUENCE</scope>
    <source>
        <strain evidence="2">CBS 125425</strain>
    </source>
</reference>